<dbReference type="Pfam" id="PF02424">
    <property type="entry name" value="ApbE"/>
    <property type="match status" value="2"/>
</dbReference>
<reference evidence="11" key="1">
    <citation type="submission" date="2022-10" db="EMBL/GenBank/DDBJ databases">
        <title>The WGS of Solirubrobacter ginsenosidimutans DSM 21036.</title>
        <authorList>
            <person name="Jiang Z."/>
        </authorList>
    </citation>
    <scope>NUCLEOTIDE SEQUENCE</scope>
    <source>
        <strain evidence="11">DSM 21036</strain>
    </source>
</reference>
<keyword evidence="4" id="KW-0285">Flavoprotein</keyword>
<evidence type="ECO:0000256" key="6">
    <source>
        <dbReference type="ARBA" id="ARBA00022723"/>
    </source>
</evidence>
<dbReference type="InterPro" id="IPR003374">
    <property type="entry name" value="ApbE-like_sf"/>
</dbReference>
<name>A0A9X3S200_9ACTN</name>
<organism evidence="11 12">
    <name type="scientific">Solirubrobacter ginsenosidimutans</name>
    <dbReference type="NCBI Taxonomy" id="490573"/>
    <lineage>
        <taxon>Bacteria</taxon>
        <taxon>Bacillati</taxon>
        <taxon>Actinomycetota</taxon>
        <taxon>Thermoleophilia</taxon>
        <taxon>Solirubrobacterales</taxon>
        <taxon>Solirubrobacteraceae</taxon>
        <taxon>Solirubrobacter</taxon>
    </lineage>
</organism>
<keyword evidence="7" id="KW-0274">FAD</keyword>
<keyword evidence="12" id="KW-1185">Reference proteome</keyword>
<evidence type="ECO:0000256" key="5">
    <source>
        <dbReference type="ARBA" id="ARBA00022679"/>
    </source>
</evidence>
<protein>
    <recommendedName>
        <fullName evidence="3">FAD:protein FMN transferase</fullName>
        <ecNumber evidence="2">2.7.1.180</ecNumber>
    </recommendedName>
    <alternativeName>
        <fullName evidence="9">Flavin transferase</fullName>
    </alternativeName>
</protein>
<keyword evidence="6" id="KW-0479">Metal-binding</keyword>
<comment type="caution">
    <text evidence="11">The sequence shown here is derived from an EMBL/GenBank/DDBJ whole genome shotgun (WGS) entry which is preliminary data.</text>
</comment>
<dbReference type="EMBL" id="JAPDOD010000013">
    <property type="protein sequence ID" value="MDA0161657.1"/>
    <property type="molecule type" value="Genomic_DNA"/>
</dbReference>
<dbReference type="Gene3D" id="3.10.520.10">
    <property type="entry name" value="ApbE-like domains"/>
    <property type="match status" value="2"/>
</dbReference>
<dbReference type="RefSeq" id="WP_270040873.1">
    <property type="nucleotide sequence ID" value="NZ_JAPDOD010000013.1"/>
</dbReference>
<evidence type="ECO:0000256" key="10">
    <source>
        <dbReference type="ARBA" id="ARBA00048540"/>
    </source>
</evidence>
<evidence type="ECO:0000256" key="3">
    <source>
        <dbReference type="ARBA" id="ARBA00016337"/>
    </source>
</evidence>
<accession>A0A9X3S200</accession>
<dbReference type="AlphaFoldDB" id="A0A9X3S200"/>
<evidence type="ECO:0000313" key="11">
    <source>
        <dbReference type="EMBL" id="MDA0161657.1"/>
    </source>
</evidence>
<keyword evidence="5 11" id="KW-0808">Transferase</keyword>
<dbReference type="PANTHER" id="PTHR30040:SF2">
    <property type="entry name" value="FAD:PROTEIN FMN TRANSFERASE"/>
    <property type="match status" value="1"/>
</dbReference>
<evidence type="ECO:0000256" key="2">
    <source>
        <dbReference type="ARBA" id="ARBA00011955"/>
    </source>
</evidence>
<proteinExistence type="predicted"/>
<dbReference type="SUPFAM" id="SSF143631">
    <property type="entry name" value="ApbE-like"/>
    <property type="match status" value="1"/>
</dbReference>
<sequence length="253" mass="26737">MPTVPLPRSVFVERVMGTVVSLDVRTTAPDPAVLRAAFASLQEADVRFSPFRADSELRRFERGEVAEISADLRWVLDRCAALRLQTGGFFDAYATGRLDPSALVKGWAAQRVAGILHDGGITDFCLNAGGDVITRGDALPERGWRVGIQHPLDPDAVAARVRARDLAIATSGTYERGEHIIDPWTAAAPGGVLSVTVAGADLGAADAYSTAAFAMGADGPAWTLGLDGYEAMTILADGTVLSTPGFPLLEEDE</sequence>
<evidence type="ECO:0000256" key="8">
    <source>
        <dbReference type="ARBA" id="ARBA00022842"/>
    </source>
</evidence>
<dbReference type="PANTHER" id="PTHR30040">
    <property type="entry name" value="THIAMINE BIOSYNTHESIS LIPOPROTEIN APBE"/>
    <property type="match status" value="1"/>
</dbReference>
<keyword evidence="8" id="KW-0460">Magnesium</keyword>
<evidence type="ECO:0000256" key="7">
    <source>
        <dbReference type="ARBA" id="ARBA00022827"/>
    </source>
</evidence>
<evidence type="ECO:0000256" key="1">
    <source>
        <dbReference type="ARBA" id="ARBA00001946"/>
    </source>
</evidence>
<dbReference type="Proteomes" id="UP001149140">
    <property type="component" value="Unassembled WGS sequence"/>
</dbReference>
<dbReference type="GO" id="GO:0016740">
    <property type="term" value="F:transferase activity"/>
    <property type="evidence" value="ECO:0007669"/>
    <property type="project" value="UniProtKB-KW"/>
</dbReference>
<dbReference type="InterPro" id="IPR024932">
    <property type="entry name" value="ApbE"/>
</dbReference>
<evidence type="ECO:0000256" key="4">
    <source>
        <dbReference type="ARBA" id="ARBA00022630"/>
    </source>
</evidence>
<comment type="catalytic activity">
    <reaction evidence="10">
        <text>L-threonyl-[protein] + FAD = FMN-L-threonyl-[protein] + AMP + H(+)</text>
        <dbReference type="Rhea" id="RHEA:36847"/>
        <dbReference type="Rhea" id="RHEA-COMP:11060"/>
        <dbReference type="Rhea" id="RHEA-COMP:11061"/>
        <dbReference type="ChEBI" id="CHEBI:15378"/>
        <dbReference type="ChEBI" id="CHEBI:30013"/>
        <dbReference type="ChEBI" id="CHEBI:57692"/>
        <dbReference type="ChEBI" id="CHEBI:74257"/>
        <dbReference type="ChEBI" id="CHEBI:456215"/>
        <dbReference type="EC" id="2.7.1.180"/>
    </reaction>
</comment>
<comment type="cofactor">
    <cofactor evidence="1">
        <name>Mg(2+)</name>
        <dbReference type="ChEBI" id="CHEBI:18420"/>
    </cofactor>
</comment>
<dbReference type="GO" id="GO:0046872">
    <property type="term" value="F:metal ion binding"/>
    <property type="evidence" value="ECO:0007669"/>
    <property type="project" value="UniProtKB-KW"/>
</dbReference>
<evidence type="ECO:0000313" key="12">
    <source>
        <dbReference type="Proteomes" id="UP001149140"/>
    </source>
</evidence>
<dbReference type="EC" id="2.7.1.180" evidence="2"/>
<gene>
    <name evidence="11" type="ORF">OM076_15370</name>
</gene>
<evidence type="ECO:0000256" key="9">
    <source>
        <dbReference type="ARBA" id="ARBA00031306"/>
    </source>
</evidence>